<evidence type="ECO:0000256" key="4">
    <source>
        <dbReference type="ARBA" id="ARBA00023136"/>
    </source>
</evidence>
<dbReference type="EMBL" id="FORT01000009">
    <property type="protein sequence ID" value="SFK18816.1"/>
    <property type="molecule type" value="Genomic_DNA"/>
</dbReference>
<dbReference type="Proteomes" id="UP000198915">
    <property type="component" value="Unassembled WGS sequence"/>
</dbReference>
<dbReference type="NCBIfam" id="NF010226">
    <property type="entry name" value="PRK13682.1-1"/>
    <property type="match status" value="1"/>
</dbReference>
<keyword evidence="3 5" id="KW-1133">Transmembrane helix</keyword>
<keyword evidence="4 5" id="KW-0472">Membrane</keyword>
<evidence type="ECO:0000256" key="2">
    <source>
        <dbReference type="ARBA" id="ARBA00022692"/>
    </source>
</evidence>
<evidence type="ECO:0000256" key="1">
    <source>
        <dbReference type="ARBA" id="ARBA00022475"/>
    </source>
</evidence>
<dbReference type="STRING" id="1884381.SAMN05518846_109234"/>
<reference evidence="7" key="1">
    <citation type="submission" date="2016-10" db="EMBL/GenBank/DDBJ databases">
        <authorList>
            <person name="Varghese N."/>
            <person name="Submissions S."/>
        </authorList>
    </citation>
    <scope>NUCLEOTIDE SEQUENCE [LARGE SCALE GENOMIC DNA]</scope>
    <source>
        <strain evidence="7">OK042</strain>
    </source>
</reference>
<sequence length="54" mass="5908">MLGWSMTFLIIALIAAVFGFTGIVSAAVGIAKFLFVVFLILFVLSLLFGRRSIR</sequence>
<keyword evidence="2 5" id="KW-0812">Transmembrane</keyword>
<dbReference type="PIRSF" id="PIRSF036466">
    <property type="entry name" value="UCP036466"/>
    <property type="match status" value="1"/>
</dbReference>
<dbReference type="NCBIfam" id="NF010229">
    <property type="entry name" value="PRK13682.1-4"/>
    <property type="match status" value="1"/>
</dbReference>
<dbReference type="Pfam" id="PF07043">
    <property type="entry name" value="DUF1328"/>
    <property type="match status" value="1"/>
</dbReference>
<accession>A0A1I3XIC5</accession>
<dbReference type="AlphaFoldDB" id="A0A1I3XIC5"/>
<dbReference type="HAMAP" id="MF_01361">
    <property type="entry name" value="UPF0391"/>
    <property type="match status" value="1"/>
</dbReference>
<evidence type="ECO:0000313" key="6">
    <source>
        <dbReference type="EMBL" id="SFK18816.1"/>
    </source>
</evidence>
<dbReference type="RefSeq" id="WP_092270371.1">
    <property type="nucleotide sequence ID" value="NZ_BJOE01000063.1"/>
</dbReference>
<keyword evidence="7" id="KW-1185">Reference proteome</keyword>
<keyword evidence="1" id="KW-1003">Cell membrane</keyword>
<evidence type="ECO:0000256" key="5">
    <source>
        <dbReference type="SAM" id="Phobius"/>
    </source>
</evidence>
<dbReference type="InterPro" id="IPR009760">
    <property type="entry name" value="DUF1328"/>
</dbReference>
<evidence type="ECO:0000256" key="3">
    <source>
        <dbReference type="ARBA" id="ARBA00022989"/>
    </source>
</evidence>
<feature type="transmembrane region" description="Helical" evidence="5">
    <location>
        <begin position="29"/>
        <end position="49"/>
    </location>
</feature>
<protein>
    <recommendedName>
        <fullName evidence="8">DUF1328 domain-containing protein</fullName>
    </recommendedName>
</protein>
<evidence type="ECO:0000313" key="7">
    <source>
        <dbReference type="Proteomes" id="UP000198915"/>
    </source>
</evidence>
<proteinExistence type="inferred from homology"/>
<name>A0A1I3XIC5_9BACL</name>
<dbReference type="GO" id="GO:0005886">
    <property type="term" value="C:plasma membrane"/>
    <property type="evidence" value="ECO:0007669"/>
    <property type="project" value="InterPro"/>
</dbReference>
<evidence type="ECO:0008006" key="8">
    <source>
        <dbReference type="Google" id="ProtNLM"/>
    </source>
</evidence>
<gene>
    <name evidence="6" type="ORF">SAMN05518846_109234</name>
</gene>
<organism evidence="6 7">
    <name type="scientific">Brevibacillus centrosporus</name>
    <dbReference type="NCBI Taxonomy" id="54910"/>
    <lineage>
        <taxon>Bacteria</taxon>
        <taxon>Bacillati</taxon>
        <taxon>Bacillota</taxon>
        <taxon>Bacilli</taxon>
        <taxon>Bacillales</taxon>
        <taxon>Paenibacillaceae</taxon>
        <taxon>Brevibacillus</taxon>
    </lineage>
</organism>